<feature type="repeat" description="ANK" evidence="4">
    <location>
        <begin position="165"/>
        <end position="197"/>
    </location>
</feature>
<keyword evidence="5" id="KW-0694">RNA-binding</keyword>
<dbReference type="PROSITE" id="PS50297">
    <property type="entry name" value="ANK_REP_REGION"/>
    <property type="match status" value="19"/>
</dbReference>
<feature type="compositionally biased region" description="Low complexity" evidence="6">
    <location>
        <begin position="2535"/>
        <end position="2545"/>
    </location>
</feature>
<evidence type="ECO:0000256" key="1">
    <source>
        <dbReference type="ARBA" id="ARBA00022737"/>
    </source>
</evidence>
<feature type="compositionally biased region" description="Low complexity" evidence="6">
    <location>
        <begin position="2394"/>
        <end position="2408"/>
    </location>
</feature>
<keyword evidence="2 4" id="KW-0040">ANK repeat</keyword>
<organism evidence="8">
    <name type="scientific">Mesocestoides corti</name>
    <name type="common">Flatworm</name>
    <dbReference type="NCBI Taxonomy" id="53468"/>
    <lineage>
        <taxon>Eukaryota</taxon>
        <taxon>Metazoa</taxon>
        <taxon>Spiralia</taxon>
        <taxon>Lophotrochozoa</taxon>
        <taxon>Platyhelminthes</taxon>
        <taxon>Cestoda</taxon>
        <taxon>Eucestoda</taxon>
        <taxon>Cyclophyllidea</taxon>
        <taxon>Mesocestoididae</taxon>
        <taxon>Mesocestoides</taxon>
    </lineage>
</organism>
<evidence type="ECO:0000256" key="5">
    <source>
        <dbReference type="PROSITE-ProRule" id="PRU00117"/>
    </source>
</evidence>
<feature type="region of interest" description="Disordered" evidence="6">
    <location>
        <begin position="962"/>
        <end position="991"/>
    </location>
</feature>
<feature type="compositionally biased region" description="Low complexity" evidence="6">
    <location>
        <begin position="2595"/>
        <end position="2622"/>
    </location>
</feature>
<dbReference type="InterPro" id="IPR004087">
    <property type="entry name" value="KH_dom"/>
</dbReference>
<feature type="repeat" description="ANK" evidence="4">
    <location>
        <begin position="1243"/>
        <end position="1275"/>
    </location>
</feature>
<feature type="region of interest" description="Disordered" evidence="6">
    <location>
        <begin position="1650"/>
        <end position="1691"/>
    </location>
</feature>
<feature type="repeat" description="ANK" evidence="4">
    <location>
        <begin position="98"/>
        <end position="130"/>
    </location>
</feature>
<feature type="repeat" description="ANK" evidence="4">
    <location>
        <begin position="198"/>
        <end position="230"/>
    </location>
</feature>
<dbReference type="WBParaSite" id="MCU_003079-RA">
    <property type="protein sequence ID" value="MCU_003079-RA"/>
    <property type="gene ID" value="MCU_003079"/>
</dbReference>
<feature type="repeat" description="ANK" evidence="4">
    <location>
        <begin position="1176"/>
        <end position="1208"/>
    </location>
</feature>
<dbReference type="Pfam" id="PF00023">
    <property type="entry name" value="Ank"/>
    <property type="match status" value="3"/>
</dbReference>
<dbReference type="Gene3D" id="3.30.1370.10">
    <property type="entry name" value="K Homology domain, type 1"/>
    <property type="match status" value="1"/>
</dbReference>
<name>A0A5K3ETX1_MESCO</name>
<feature type="region of interest" description="Disordered" evidence="6">
    <location>
        <begin position="1427"/>
        <end position="1486"/>
    </location>
</feature>
<feature type="region of interest" description="Disordered" evidence="6">
    <location>
        <begin position="561"/>
        <end position="594"/>
    </location>
</feature>
<feature type="region of interest" description="Disordered" evidence="6">
    <location>
        <begin position="1936"/>
        <end position="1986"/>
    </location>
</feature>
<keyword evidence="3" id="KW-0175">Coiled coil</keyword>
<feature type="repeat" description="ANK" evidence="4">
    <location>
        <begin position="431"/>
        <end position="458"/>
    </location>
</feature>
<dbReference type="PANTHER" id="PTHR23206">
    <property type="entry name" value="MASK PROTEIN"/>
    <property type="match status" value="1"/>
</dbReference>
<feature type="compositionally biased region" description="Low complexity" evidence="6">
    <location>
        <begin position="1651"/>
        <end position="1663"/>
    </location>
</feature>
<dbReference type="SMART" id="SM00322">
    <property type="entry name" value="KH"/>
    <property type="match status" value="1"/>
</dbReference>
<dbReference type="SUPFAM" id="SSF48403">
    <property type="entry name" value="Ankyrin repeat"/>
    <property type="match status" value="3"/>
</dbReference>
<dbReference type="InterPro" id="IPR036770">
    <property type="entry name" value="Ankyrin_rpt-contain_sf"/>
</dbReference>
<feature type="repeat" description="ANK" evidence="4">
    <location>
        <begin position="1141"/>
        <end position="1173"/>
    </location>
</feature>
<feature type="compositionally biased region" description="Low complexity" evidence="6">
    <location>
        <begin position="2446"/>
        <end position="2458"/>
    </location>
</feature>
<feature type="compositionally biased region" description="Polar residues" evidence="6">
    <location>
        <begin position="2409"/>
        <end position="2419"/>
    </location>
</feature>
<feature type="region of interest" description="Disordered" evidence="6">
    <location>
        <begin position="2093"/>
        <end position="2123"/>
    </location>
</feature>
<dbReference type="Gene3D" id="1.25.40.20">
    <property type="entry name" value="Ankyrin repeat-containing domain"/>
    <property type="match status" value="7"/>
</dbReference>
<keyword evidence="1" id="KW-0677">Repeat</keyword>
<feature type="repeat" description="ANK" evidence="4">
    <location>
        <begin position="1311"/>
        <end position="1343"/>
    </location>
</feature>
<feature type="region of interest" description="Disordered" evidence="6">
    <location>
        <begin position="664"/>
        <end position="722"/>
    </location>
</feature>
<feature type="compositionally biased region" description="Gly residues" evidence="6">
    <location>
        <begin position="2583"/>
        <end position="2592"/>
    </location>
</feature>
<feature type="region of interest" description="Disordered" evidence="6">
    <location>
        <begin position="1499"/>
        <end position="1612"/>
    </location>
</feature>
<dbReference type="InterPro" id="IPR036612">
    <property type="entry name" value="KH_dom_type_1_sf"/>
</dbReference>
<protein>
    <submittedName>
        <fullName evidence="8">ANK_REP_REGION domain-containing protein</fullName>
    </submittedName>
</protein>
<feature type="compositionally biased region" description="Polar residues" evidence="6">
    <location>
        <begin position="1970"/>
        <end position="1983"/>
    </location>
</feature>
<feature type="compositionally biased region" description="Polar residues" evidence="6">
    <location>
        <begin position="2008"/>
        <end position="2023"/>
    </location>
</feature>
<feature type="repeat" description="ANK" evidence="4">
    <location>
        <begin position="1074"/>
        <end position="1106"/>
    </location>
</feature>
<feature type="domain" description="K Homology" evidence="7">
    <location>
        <begin position="1688"/>
        <end position="1759"/>
    </location>
</feature>
<dbReference type="InterPro" id="IPR002110">
    <property type="entry name" value="Ankyrin_rpt"/>
</dbReference>
<feature type="compositionally biased region" description="Polar residues" evidence="6">
    <location>
        <begin position="1664"/>
        <end position="1687"/>
    </location>
</feature>
<dbReference type="SUPFAM" id="SSF54791">
    <property type="entry name" value="Eukaryotic type KH-domain (KH-domain type I)"/>
    <property type="match status" value="1"/>
</dbReference>
<reference evidence="8" key="1">
    <citation type="submission" date="2019-11" db="UniProtKB">
        <authorList>
            <consortium name="WormBaseParasite"/>
        </authorList>
    </citation>
    <scope>IDENTIFICATION</scope>
</reference>
<evidence type="ECO:0000259" key="7">
    <source>
        <dbReference type="SMART" id="SM00322"/>
    </source>
</evidence>
<feature type="repeat" description="ANK" evidence="4">
    <location>
        <begin position="466"/>
        <end position="498"/>
    </location>
</feature>
<feature type="compositionally biased region" description="Low complexity" evidence="6">
    <location>
        <begin position="694"/>
        <end position="707"/>
    </location>
</feature>
<feature type="repeat" description="ANK" evidence="4">
    <location>
        <begin position="265"/>
        <end position="297"/>
    </location>
</feature>
<dbReference type="InterPro" id="IPR004088">
    <property type="entry name" value="KH_dom_type_1"/>
</dbReference>
<feature type="compositionally biased region" description="Basic residues" evidence="6">
    <location>
        <begin position="1440"/>
        <end position="1450"/>
    </location>
</feature>
<feature type="repeat" description="ANK" evidence="4">
    <location>
        <begin position="500"/>
        <end position="532"/>
    </location>
</feature>
<dbReference type="InterPro" id="IPR051631">
    <property type="entry name" value="Ankyrin-KH/SAM_domain"/>
</dbReference>
<feature type="repeat" description="ANK" evidence="4">
    <location>
        <begin position="132"/>
        <end position="164"/>
    </location>
</feature>
<feature type="compositionally biased region" description="Low complexity" evidence="6">
    <location>
        <begin position="884"/>
        <end position="909"/>
    </location>
</feature>
<feature type="repeat" description="ANK" evidence="4">
    <location>
        <begin position="1041"/>
        <end position="1073"/>
    </location>
</feature>
<dbReference type="PROSITE" id="PS50084">
    <property type="entry name" value="KH_TYPE_1"/>
    <property type="match status" value="1"/>
</dbReference>
<evidence type="ECO:0000256" key="3">
    <source>
        <dbReference type="ARBA" id="ARBA00023054"/>
    </source>
</evidence>
<feature type="region of interest" description="Disordered" evidence="6">
    <location>
        <begin position="2446"/>
        <end position="2505"/>
    </location>
</feature>
<feature type="repeat" description="ANK" evidence="4">
    <location>
        <begin position="298"/>
        <end position="330"/>
    </location>
</feature>
<dbReference type="GO" id="GO:0003723">
    <property type="term" value="F:RNA binding"/>
    <property type="evidence" value="ECO:0007669"/>
    <property type="project" value="UniProtKB-UniRule"/>
</dbReference>
<dbReference type="PROSITE" id="PS50088">
    <property type="entry name" value="ANK_REPEAT"/>
    <property type="match status" value="22"/>
</dbReference>
<evidence type="ECO:0000256" key="6">
    <source>
        <dbReference type="SAM" id="MobiDB-lite"/>
    </source>
</evidence>
<feature type="region of interest" description="Disordered" evidence="6">
    <location>
        <begin position="2527"/>
        <end position="2622"/>
    </location>
</feature>
<feature type="compositionally biased region" description="Low complexity" evidence="6">
    <location>
        <begin position="1453"/>
        <end position="1476"/>
    </location>
</feature>
<feature type="compositionally biased region" description="Low complexity" evidence="6">
    <location>
        <begin position="855"/>
        <end position="874"/>
    </location>
</feature>
<feature type="compositionally biased region" description="Pro residues" evidence="6">
    <location>
        <begin position="2552"/>
        <end position="2565"/>
    </location>
</feature>
<proteinExistence type="predicted"/>
<feature type="compositionally biased region" description="Low complexity" evidence="6">
    <location>
        <begin position="1787"/>
        <end position="1820"/>
    </location>
</feature>
<dbReference type="PRINTS" id="PR01415">
    <property type="entry name" value="ANKYRIN"/>
</dbReference>
<feature type="repeat" description="ANK" evidence="4">
    <location>
        <begin position="1278"/>
        <end position="1310"/>
    </location>
</feature>
<dbReference type="Pfam" id="PF12796">
    <property type="entry name" value="Ank_2"/>
    <property type="match status" value="8"/>
</dbReference>
<feature type="compositionally biased region" description="Low complexity" evidence="6">
    <location>
        <begin position="1505"/>
        <end position="1524"/>
    </location>
</feature>
<evidence type="ECO:0000256" key="4">
    <source>
        <dbReference type="PROSITE-ProRule" id="PRU00023"/>
    </source>
</evidence>
<feature type="repeat" description="ANK" evidence="4">
    <location>
        <begin position="331"/>
        <end position="363"/>
    </location>
</feature>
<feature type="region of interest" description="Disordered" evidence="6">
    <location>
        <begin position="1880"/>
        <end position="1903"/>
    </location>
</feature>
<accession>A0A5K3ETX1</accession>
<feature type="compositionally biased region" description="Basic and acidic residues" evidence="6">
    <location>
        <begin position="1541"/>
        <end position="1551"/>
    </location>
</feature>
<feature type="compositionally biased region" description="Pro residues" evidence="6">
    <location>
        <begin position="566"/>
        <end position="578"/>
    </location>
</feature>
<feature type="compositionally biased region" description="Gly residues" evidence="6">
    <location>
        <begin position="2420"/>
        <end position="2429"/>
    </location>
</feature>
<feature type="compositionally biased region" description="Basic residues" evidence="6">
    <location>
        <begin position="1566"/>
        <end position="1578"/>
    </location>
</feature>
<dbReference type="Pfam" id="PF00013">
    <property type="entry name" value="KH_1"/>
    <property type="match status" value="1"/>
</dbReference>
<feature type="repeat" description="ANK" evidence="4">
    <location>
        <begin position="365"/>
        <end position="397"/>
    </location>
</feature>
<feature type="repeat" description="ANK" evidence="4">
    <location>
        <begin position="1210"/>
        <end position="1242"/>
    </location>
</feature>
<dbReference type="FunFam" id="1.25.40.20:FF:000131">
    <property type="entry name" value="ankyrin repeat domain-containing protein 17 isoform X1"/>
    <property type="match status" value="1"/>
</dbReference>
<feature type="region of interest" description="Disordered" evidence="6">
    <location>
        <begin position="2350"/>
        <end position="2430"/>
    </location>
</feature>
<feature type="compositionally biased region" description="Low complexity" evidence="6">
    <location>
        <begin position="1584"/>
        <end position="1593"/>
    </location>
</feature>
<feature type="compositionally biased region" description="Low complexity" evidence="6">
    <location>
        <begin position="1939"/>
        <end position="1959"/>
    </location>
</feature>
<feature type="compositionally biased region" description="Polar residues" evidence="6">
    <location>
        <begin position="2459"/>
        <end position="2472"/>
    </location>
</feature>
<evidence type="ECO:0000313" key="8">
    <source>
        <dbReference type="WBParaSite" id="MCU_003079-RA"/>
    </source>
</evidence>
<feature type="compositionally biased region" description="Basic and acidic residues" evidence="6">
    <location>
        <begin position="1430"/>
        <end position="1439"/>
    </location>
</feature>
<feature type="repeat" description="ANK" evidence="4">
    <location>
        <begin position="398"/>
        <end position="430"/>
    </location>
</feature>
<feature type="repeat" description="ANK" evidence="4">
    <location>
        <begin position="232"/>
        <end position="264"/>
    </location>
</feature>
<dbReference type="FunFam" id="1.25.40.20:FF:000398">
    <property type="entry name" value="ankyrin repeat and KH domain-containing protein 1 isoform X3"/>
    <property type="match status" value="1"/>
</dbReference>
<feature type="repeat" description="ANK" evidence="4">
    <location>
        <begin position="1108"/>
        <end position="1140"/>
    </location>
</feature>
<dbReference type="PANTHER" id="PTHR23206:SF8">
    <property type="entry name" value="ANKYRIN REPEAT AND KH DOMAIN-CONTAINING 1"/>
    <property type="match status" value="1"/>
</dbReference>
<feature type="compositionally biased region" description="Polar residues" evidence="6">
    <location>
        <begin position="962"/>
        <end position="974"/>
    </location>
</feature>
<feature type="compositionally biased region" description="Low complexity" evidence="6">
    <location>
        <begin position="1600"/>
        <end position="1611"/>
    </location>
</feature>
<feature type="compositionally biased region" description="Polar residues" evidence="6">
    <location>
        <begin position="666"/>
        <end position="675"/>
    </location>
</feature>
<evidence type="ECO:0000256" key="2">
    <source>
        <dbReference type="ARBA" id="ARBA00023043"/>
    </source>
</evidence>
<feature type="region of interest" description="Disordered" evidence="6">
    <location>
        <begin position="1784"/>
        <end position="1820"/>
    </location>
</feature>
<feature type="region of interest" description="Disordered" evidence="6">
    <location>
        <begin position="2000"/>
        <end position="2050"/>
    </location>
</feature>
<sequence>MPNFQFDENLTELCPETRLNLCRFLQNAPIKNMLLKDGRRITDAAVWNEISKELIIPAMNDDNGRTFSLIQACLKNDEETVKSFLTSAECDINDIGVDGETTLARAVAKNSVPIVELLLQRGADPNMKEKKIESTPLIEAAKEGFDCVVKLLLQYGASVSQTTNTGYTALHYAAANGHLECVKLLLEHGSPLEEQNENGHTPLMEATSNGHIEVARCLIEHGANINTHSTEFKESALTLASYKGHAEMVKFLLDAGASHEHRTDEMHTALMEAAMEGHVEVAKLLLAHGANVNIPQDSFESPLTLAACGGHTELVHLLIGYEADIEEVNDEGYTPLMEAAREGHEDTVAVLLAAGADVNAKTEETQETALTLAACGGFIEVCEMLLKAGADIEVGNTGCSTPLMEAAQEGHLELVRRLLHQGANVNSITTSGDTALHYAAENGHVKVCKELLNWGATLGQPLVIEGCKTPLMKAARSGHLEVVQLLVEWGFSVNQPTSQNEATALSLACNGGHVQVVEYLLKNGANPHYELRDGCTMLIEAARSGSPAVLRMILDYPKSLSMPMPTVHPPPPPPPLPQQPTQHPQLQNGSPGIAVVSPQLGEAASAVMHQHAAAAAAVAIHQQQQRAGLAVRQALSAHPPHHPQLKEALANAYAAGWADGAASRAQQSPLASQSLAGEPQAGASEKTKEKGQVKPSKATTTSSSSEKPSARPQQLASTATAATTSTMEALAVGEETTIDSIGDLSHAACTDELSSRLMALFHDWKGDSTEFLHRLGTVMTCPINAVRAAGRQPSDSQDASVAAAAFTNLQRLMKCAAAAGGGGSATACGTGDLMEVCQAAVRDLFAPPPPPPPTNTSSPTTTASPSFASSSSLSGSGGGGGAGSTRSSASSSSSTTSSSSSGSSSVLSSSTQLIDTPSIVGPPNAAYYQQVRPVAKGACEDVATCPLEVAHSLAQAITLSSPSVVPPCQRSSGATAPPPPPPSQQGLTPTVGPALYDQLMSCAAAAVAATPQPPPPPPPTVQSSAGAINQQMDINACIESSMESALTLACSGGFVDLARLLLDRGADKEHRDKKSHTPLHTAVYANQRQIVSLLLDYGADIEAQVERTKDTALSIACSHGRLEITEDLLNRGANKEHRNFSDYTPLSLAASGGFVDVIQLLLRHGAEINSRTGSKLGISPLMLASMNGYTDAVRVLLEHGSDINAQIETNRNTALTLACFQGQHEVVKLLVERKANIEHRAKTGLTPLMEAASGNHVKVGYILLEHGADVNALPVLSSRDTALTIAADKGKTEFVNLLLNHGAVVEARNKKGATSLWLACNGGHLDVVESLISAHADVNSQDNRKVSCLMAAFRKGHVKVVSLLVQHVTQFPSDKDCLRHIKVIATDKELAERCQQCRKIISAAKEKQEGEARKNADVLLEQIEQEEEERANKEAMQARKRERKRNKRKAKQESAALAAAAAEAAKVKTTTTVTSGGVDGSADESVVSKKAISKTADAHSAAKLASNESPDPSSTSSDQPAAAPVKKKGKHQSLAQVEPQTKPDSEREAELAKSLQSAQVTESKREKHRTKKQAQRTSKRTEVANAAPAAGAASPSRETAAMASPPASVASCDPPASFDCEAAYWDPTPFEHSPDAGSVGNNSEWLVVQPASSNRSHRSAAANQSDAPSSSATTDWKTTGPSGSGSSAKRKVALSVSKHDIGKIIGQGGAVVSALRNMSGIQIDIESARGDEVTERMVYLRGPADTVQRTYQIIQDLLSGALAGNEVIAKSKSSKLSQSLGFPAPFSTSSSVSTRTGSTTSRRTAGNGTASKIPSLQSLPTPQPLMAKLATPLTLKASTSNNSNVAKIGATSNSWVGTRAPIQKGNFASVAAAGVFPTTQAKDTKKGKSTAPVAAPSTSQPPLGTPVSLLAVTIAALTSTSTNNSVFSTAPVTILDDQSFPPLSTSTTSFTPTVSTSKPPDSPPRKMSLPTPQSEEQPVSTSLGPLPTAIVEKPQAQTPVEPLVGGSSVETPLPQAQKSTPVSRTPVAPIGSSRPFARAPGSERSANRHAGAAAATTAFITPVITSLTDSAGGSAVTPTKRVSVSSAFGNESLFSTPSEAPTSINSAPSQPQASTQPTDSLDSLFATSQHPTLQHQPPSSQFDSASSHGMWSDFSANGTDSAFGGGGSYDYTAPTPNYAHLLQNTMSMRNFDSTSSTIDDQPLTPLFPSHLQSSYRLSQQTGNNPKLNGAPPSEAYAAAFSAAAAVAGHGNAFPQRDFSLFNGLANGGTTPAPSAAASAAASGNTTSSAYLPSRLNPVHQQLVQSQNLHTKSQQAYMHHHQSFGLGLSSSQQPVDQSCYLGGSGQPYPGGGPSNYGFPSVAMATGGGGGSPAVQQPPHPQPTPIGAERRRCHQASVASSSVVPSSSASMATVGTNQSPFSGGGGGGGGQSAVAAAAANQALMALLMQQQQQQQQQSNQDPSGSNASWSTPLHHQSPHPAFWSQNVGGGLGVSGGPSHQQQQQQSLMASTAAAVAALANLCPWPNQSAPGGGGGASANPAGLNNGGTNWMMPPAFPPSQPNFPPQIRPQQQQQQQMTSLSGANTSGGGGGGVGCNPSATSMPPSSSAGDEQQQQALLQPSSSQ</sequence>
<dbReference type="SMART" id="SM00248">
    <property type="entry name" value="ANK"/>
    <property type="match status" value="25"/>
</dbReference>
<feature type="region of interest" description="Disordered" evidence="6">
    <location>
        <begin position="844"/>
        <end position="909"/>
    </location>
</feature>